<keyword evidence="1" id="KW-0175">Coiled coil</keyword>
<keyword evidence="2" id="KW-0812">Transmembrane</keyword>
<reference evidence="3" key="1">
    <citation type="submission" date="2021-01" db="EMBL/GenBank/DDBJ databases">
        <authorList>
            <person name="Corre E."/>
            <person name="Pelletier E."/>
            <person name="Niang G."/>
            <person name="Scheremetjew M."/>
            <person name="Finn R."/>
            <person name="Kale V."/>
            <person name="Holt S."/>
            <person name="Cochrane G."/>
            <person name="Meng A."/>
            <person name="Brown T."/>
            <person name="Cohen L."/>
        </authorList>
    </citation>
    <scope>NUCLEOTIDE SEQUENCE</scope>
    <source>
        <strain evidence="3">CCMP1243</strain>
    </source>
</reference>
<feature type="transmembrane region" description="Helical" evidence="2">
    <location>
        <begin position="85"/>
        <end position="103"/>
    </location>
</feature>
<proteinExistence type="predicted"/>
<feature type="transmembrane region" description="Helical" evidence="2">
    <location>
        <begin position="153"/>
        <end position="176"/>
    </location>
</feature>
<evidence type="ECO:0000256" key="1">
    <source>
        <dbReference type="SAM" id="Coils"/>
    </source>
</evidence>
<accession>A0A7S2WTI7</accession>
<dbReference type="PANTHER" id="PTHR34965">
    <property type="entry name" value="OS07G0118300 PROTEIN"/>
    <property type="match status" value="1"/>
</dbReference>
<sequence>MFGGRKVRKTSSGHTSTARQPLAVSLGVHVNEVEDMTVSDREAYRNFCFIRFCVLLNWANRLVATVAMICAMAMALISWNSAIEFIFHSYIVGFCGAVVLAEYENKRFFRIAPFLEGWMLRGTFFIFVGVLLNIGVLLKHASPGKVFSPLRLVTMACSLSLSIAGFLYLLMGLLCFRRLKQWQLQKAKQKQLIKAEREVLSKQKDEIERLLVDTEKKMELL</sequence>
<evidence type="ECO:0000313" key="3">
    <source>
        <dbReference type="EMBL" id="CAD9706792.1"/>
    </source>
</evidence>
<feature type="transmembrane region" description="Helical" evidence="2">
    <location>
        <begin position="58"/>
        <end position="79"/>
    </location>
</feature>
<keyword evidence="2" id="KW-1133">Transmembrane helix</keyword>
<gene>
    <name evidence="3" type="ORF">RMAR1173_LOCUS17783</name>
</gene>
<dbReference type="EMBL" id="HBHJ01026904">
    <property type="protein sequence ID" value="CAD9706792.1"/>
    <property type="molecule type" value="Transcribed_RNA"/>
</dbReference>
<organism evidence="3">
    <name type="scientific">Rhizochromulina marina</name>
    <dbReference type="NCBI Taxonomy" id="1034831"/>
    <lineage>
        <taxon>Eukaryota</taxon>
        <taxon>Sar</taxon>
        <taxon>Stramenopiles</taxon>
        <taxon>Ochrophyta</taxon>
        <taxon>Dictyochophyceae</taxon>
        <taxon>Rhizochromulinales</taxon>
        <taxon>Rhizochromulina</taxon>
    </lineage>
</organism>
<name>A0A7S2WTI7_9STRA</name>
<evidence type="ECO:0008006" key="4">
    <source>
        <dbReference type="Google" id="ProtNLM"/>
    </source>
</evidence>
<feature type="coiled-coil region" evidence="1">
    <location>
        <begin position="190"/>
        <end position="217"/>
    </location>
</feature>
<protein>
    <recommendedName>
        <fullName evidence="4">Golgi apparatus membrane protein TVP15</fullName>
    </recommendedName>
</protein>
<keyword evidence="2" id="KW-0472">Membrane</keyword>
<evidence type="ECO:0000256" key="2">
    <source>
        <dbReference type="SAM" id="Phobius"/>
    </source>
</evidence>
<feature type="transmembrane region" description="Helical" evidence="2">
    <location>
        <begin position="124"/>
        <end position="141"/>
    </location>
</feature>
<dbReference type="PANTHER" id="PTHR34965:SF1">
    <property type="entry name" value="OS07G0118300 PROTEIN"/>
    <property type="match status" value="1"/>
</dbReference>
<dbReference type="AlphaFoldDB" id="A0A7S2WTI7"/>